<accession>A0AA86VJI6</accession>
<dbReference type="AlphaFoldDB" id="A0AA86VJI6"/>
<evidence type="ECO:0000313" key="1">
    <source>
        <dbReference type="EMBL" id="CAJ1970597.1"/>
    </source>
</evidence>
<evidence type="ECO:0000313" key="2">
    <source>
        <dbReference type="Proteomes" id="UP001189624"/>
    </source>
</evidence>
<reference evidence="1" key="1">
    <citation type="submission" date="2023-10" db="EMBL/GenBank/DDBJ databases">
        <authorList>
            <person name="Domelevo Entfellner J.-B."/>
        </authorList>
    </citation>
    <scope>NUCLEOTIDE SEQUENCE</scope>
</reference>
<gene>
    <name evidence="1" type="ORF">AYBTSS11_LOCUS22582</name>
</gene>
<dbReference type="EMBL" id="OY731405">
    <property type="protein sequence ID" value="CAJ1970597.1"/>
    <property type="molecule type" value="Genomic_DNA"/>
</dbReference>
<sequence>MLHLDSSCLRQVRFSLRKSKKDDNGGGYDKDIRRVHGSVDEGQRAPPSTPWHKFWWSQEEPSFCCLNLLRFNFFYGLLLITVVRIETLFSSFHVLEDKIFVYCIINWFCEDTEELQKNWQYKVRHGKQIGSVEEVRGTILHGLIVKTETRIREHDA</sequence>
<keyword evidence="2" id="KW-1185">Reference proteome</keyword>
<proteinExistence type="predicted"/>
<organism evidence="1 2">
    <name type="scientific">Sphenostylis stenocarpa</name>
    <dbReference type="NCBI Taxonomy" id="92480"/>
    <lineage>
        <taxon>Eukaryota</taxon>
        <taxon>Viridiplantae</taxon>
        <taxon>Streptophyta</taxon>
        <taxon>Embryophyta</taxon>
        <taxon>Tracheophyta</taxon>
        <taxon>Spermatophyta</taxon>
        <taxon>Magnoliopsida</taxon>
        <taxon>eudicotyledons</taxon>
        <taxon>Gunneridae</taxon>
        <taxon>Pentapetalae</taxon>
        <taxon>rosids</taxon>
        <taxon>fabids</taxon>
        <taxon>Fabales</taxon>
        <taxon>Fabaceae</taxon>
        <taxon>Papilionoideae</taxon>
        <taxon>50 kb inversion clade</taxon>
        <taxon>NPAAA clade</taxon>
        <taxon>indigoferoid/millettioid clade</taxon>
        <taxon>Phaseoleae</taxon>
        <taxon>Sphenostylis</taxon>
    </lineage>
</organism>
<name>A0AA86VJI6_9FABA</name>
<dbReference type="Gramene" id="rna-AYBTSS11_LOCUS22582">
    <property type="protein sequence ID" value="CAJ1970597.1"/>
    <property type="gene ID" value="gene-AYBTSS11_LOCUS22582"/>
</dbReference>
<protein>
    <submittedName>
        <fullName evidence="1">Uncharacterized protein</fullName>
    </submittedName>
</protein>
<dbReference type="Proteomes" id="UP001189624">
    <property type="component" value="Chromosome 8"/>
</dbReference>